<evidence type="ECO:0000313" key="2">
    <source>
        <dbReference type="EnsemblPlants" id="Solyc08g061907.1.1"/>
    </source>
</evidence>
<protein>
    <submittedName>
        <fullName evidence="2">Uncharacterized protein</fullName>
    </submittedName>
</protein>
<reference evidence="2" key="1">
    <citation type="journal article" date="2012" name="Nature">
        <title>The tomato genome sequence provides insights into fleshy fruit evolution.</title>
        <authorList>
            <consortium name="Tomato Genome Consortium"/>
        </authorList>
    </citation>
    <scope>NUCLEOTIDE SEQUENCE [LARGE SCALE GENOMIC DNA]</scope>
    <source>
        <strain evidence="2">cv. Heinz 1706</strain>
    </source>
</reference>
<proteinExistence type="predicted"/>
<dbReference type="EnsemblPlants" id="Solyc08g061907.1.1">
    <property type="protein sequence ID" value="Solyc08g061907.1.1"/>
    <property type="gene ID" value="Solyc08g061907.1"/>
</dbReference>
<evidence type="ECO:0000313" key="3">
    <source>
        <dbReference type="Proteomes" id="UP000004994"/>
    </source>
</evidence>
<dbReference type="Gramene" id="Solyc08g061907.1.1">
    <property type="protein sequence ID" value="Solyc08g061907.1.1"/>
    <property type="gene ID" value="Solyc08g061907.1"/>
</dbReference>
<feature type="compositionally biased region" description="Polar residues" evidence="1">
    <location>
        <begin position="84"/>
        <end position="93"/>
    </location>
</feature>
<reference evidence="2" key="2">
    <citation type="submission" date="2019-01" db="UniProtKB">
        <authorList>
            <consortium name="EnsemblPlants"/>
        </authorList>
    </citation>
    <scope>IDENTIFICATION</scope>
    <source>
        <strain evidence="2">cv. Heinz 1706</strain>
    </source>
</reference>
<sequence length="139" mass="14702">MEDLNSPTLDEATPVPTIGSGGGSSTDILKLGSDSSHPFFLHSSDAPGMMLVHSPFTDFKFTKSKKFGTTARSNAALSTEEGDSQSNNSGDKAMTQDQYLNLCQLLQHVKIGSQGELVTSDNVIANCAGPFNEEATGSW</sequence>
<organism evidence="2">
    <name type="scientific">Solanum lycopersicum</name>
    <name type="common">Tomato</name>
    <name type="synonym">Lycopersicon esculentum</name>
    <dbReference type="NCBI Taxonomy" id="4081"/>
    <lineage>
        <taxon>Eukaryota</taxon>
        <taxon>Viridiplantae</taxon>
        <taxon>Streptophyta</taxon>
        <taxon>Embryophyta</taxon>
        <taxon>Tracheophyta</taxon>
        <taxon>Spermatophyta</taxon>
        <taxon>Magnoliopsida</taxon>
        <taxon>eudicotyledons</taxon>
        <taxon>Gunneridae</taxon>
        <taxon>Pentapetalae</taxon>
        <taxon>asterids</taxon>
        <taxon>lamiids</taxon>
        <taxon>Solanales</taxon>
        <taxon>Solanaceae</taxon>
        <taxon>Solanoideae</taxon>
        <taxon>Solaneae</taxon>
        <taxon>Solanum</taxon>
        <taxon>Solanum subgen. Lycopersicon</taxon>
    </lineage>
</organism>
<evidence type="ECO:0000256" key="1">
    <source>
        <dbReference type="SAM" id="MobiDB-lite"/>
    </source>
</evidence>
<accession>A0A3Q7IIR7</accession>
<dbReference type="Proteomes" id="UP000004994">
    <property type="component" value="Chromosome 8"/>
</dbReference>
<name>A0A3Q7IIR7_SOLLC</name>
<feature type="region of interest" description="Disordered" evidence="1">
    <location>
        <begin position="1"/>
        <end position="30"/>
    </location>
</feature>
<dbReference type="AlphaFoldDB" id="A0A3Q7IIR7"/>
<feature type="region of interest" description="Disordered" evidence="1">
    <location>
        <begin position="70"/>
        <end position="93"/>
    </location>
</feature>
<keyword evidence="3" id="KW-1185">Reference proteome</keyword>
<dbReference type="InParanoid" id="A0A3Q7IIR7"/>